<accession>A0A1L0DH49</accession>
<name>A0A1L0DH49_9ASCO</name>
<evidence type="ECO:0000313" key="2">
    <source>
        <dbReference type="Proteomes" id="UP000182259"/>
    </source>
</evidence>
<gene>
    <name evidence="1" type="ORF">SAMEA4029009_CIC11G00000000404</name>
</gene>
<dbReference type="AlphaFoldDB" id="A0A1L0DH49"/>
<dbReference type="EMBL" id="LT635767">
    <property type="protein sequence ID" value="SGZ55844.1"/>
    <property type="molecule type" value="Genomic_DNA"/>
</dbReference>
<evidence type="ECO:0000313" key="1">
    <source>
        <dbReference type="EMBL" id="SGZ55844.1"/>
    </source>
</evidence>
<proteinExistence type="predicted"/>
<organism evidence="1 2">
    <name type="scientific">Sungouiella intermedia</name>
    <dbReference type="NCBI Taxonomy" id="45354"/>
    <lineage>
        <taxon>Eukaryota</taxon>
        <taxon>Fungi</taxon>
        <taxon>Dikarya</taxon>
        <taxon>Ascomycota</taxon>
        <taxon>Saccharomycotina</taxon>
        <taxon>Pichiomycetes</taxon>
        <taxon>Metschnikowiaceae</taxon>
        <taxon>Sungouiella</taxon>
    </lineage>
</organism>
<dbReference type="Proteomes" id="UP000182259">
    <property type="component" value="Chromosome IV"/>
</dbReference>
<protein>
    <submittedName>
        <fullName evidence="1">CIC11C00000000404</fullName>
    </submittedName>
</protein>
<sequence>MEIDPQTVRKDKVRDLLRNLGPPVDQSSRTAAQETYIRRLRGDIERTKTFLRQAKVANVQLQDETAANSTWDHSTCQQAHLISLYEAYKKLPYMAMKNDLIGIATAASLTKKAVHEQRQTSKQIEDDNIEIERANVQQTQLLADYKEIDELLKQRIQAHPERMDKLRAKLRQSQPLDMELELKLESVQNATASMKAVEERMYQHVRRVVTKLYALQDWENASVMDEQTFKTSIMLALSLIVTLVTSLLSSQEKWVAVPTGGPEEKLLLVMIRNNLVVVRGNEVRLRDYGFDE</sequence>
<reference evidence="1 2" key="1">
    <citation type="submission" date="2016-10" db="EMBL/GenBank/DDBJ databases">
        <authorList>
            <person name="de Groot N.N."/>
        </authorList>
    </citation>
    <scope>NUCLEOTIDE SEQUENCE [LARGE SCALE GENOMIC DNA]</scope>
    <source>
        <strain evidence="1 2">PYCC 4715</strain>
    </source>
</reference>